<feature type="compositionally biased region" description="Basic and acidic residues" evidence="1">
    <location>
        <begin position="117"/>
        <end position="127"/>
    </location>
</feature>
<evidence type="ECO:0000256" key="1">
    <source>
        <dbReference type="SAM" id="MobiDB-lite"/>
    </source>
</evidence>
<dbReference type="EMBL" id="RSEC01000061">
    <property type="protein sequence ID" value="RSD09177.1"/>
    <property type="molecule type" value="Genomic_DNA"/>
</dbReference>
<feature type="region of interest" description="Disordered" evidence="1">
    <location>
        <begin position="103"/>
        <end position="256"/>
    </location>
</feature>
<keyword evidence="3" id="KW-1185">Reference proteome</keyword>
<dbReference type="AlphaFoldDB" id="A0A427SX23"/>
<dbReference type="InterPro" id="IPR028037">
    <property type="entry name" value="Antitoxin_Rv0909/MT0933"/>
</dbReference>
<sequence>MTAAPRLSSERNEASGNRGKCRKVTPRASIVQSRAHSSPRQPARVAGPRRAALMKAVNRATHLHRPRSKTNPEGAQMGIDFDDVKNVASSGNIDKAAEFAKSRFGEHGDQIDAAAGKAKDFLGRDENQSGNDNPAGDSGGRSEGGYENRSEGGYGGGSEGRSEGDFGGRSEGGYEGGSDGGFGRQEGQGYDGGQSEGYGGQQDGDYGRHATRGYDESSSGDDRGGEQSGGGYDQGYSNDSGEPAGDRDYSEGGYGR</sequence>
<name>A0A427SX23_9PSEU</name>
<dbReference type="Proteomes" id="UP000267081">
    <property type="component" value="Unassembled WGS sequence"/>
</dbReference>
<feature type="compositionally biased region" description="Basic and acidic residues" evidence="1">
    <location>
        <begin position="205"/>
        <end position="225"/>
    </location>
</feature>
<protein>
    <submittedName>
        <fullName evidence="2">Antitoxin</fullName>
    </submittedName>
</protein>
<comment type="caution">
    <text evidence="2">The sequence shown here is derived from an EMBL/GenBank/DDBJ whole genome shotgun (WGS) entry which is preliminary data.</text>
</comment>
<proteinExistence type="predicted"/>
<evidence type="ECO:0000313" key="3">
    <source>
        <dbReference type="Proteomes" id="UP000267081"/>
    </source>
</evidence>
<dbReference type="Pfam" id="PF14013">
    <property type="entry name" value="MT0933_antitox"/>
    <property type="match status" value="1"/>
</dbReference>
<gene>
    <name evidence="2" type="ORF">EIY87_39635</name>
</gene>
<feature type="compositionally biased region" description="Gly residues" evidence="1">
    <location>
        <begin position="169"/>
        <end position="202"/>
    </location>
</feature>
<reference evidence="2 3" key="1">
    <citation type="submission" date="2018-12" db="EMBL/GenBank/DDBJ databases">
        <title>Amycolatopsis eburnea sp. nov. actinomycete associate with arbuscular mycorrhiza fungal spore.</title>
        <authorList>
            <person name="Lumyong S."/>
            <person name="Chaiya L."/>
        </authorList>
    </citation>
    <scope>NUCLEOTIDE SEQUENCE [LARGE SCALE GENOMIC DNA]</scope>
    <source>
        <strain evidence="2 3">GLM-1</strain>
    </source>
</reference>
<evidence type="ECO:0000313" key="2">
    <source>
        <dbReference type="EMBL" id="RSD09177.1"/>
    </source>
</evidence>
<organism evidence="2 3">
    <name type="scientific">Amycolatopsis eburnea</name>
    <dbReference type="NCBI Taxonomy" id="2267691"/>
    <lineage>
        <taxon>Bacteria</taxon>
        <taxon>Bacillati</taxon>
        <taxon>Actinomycetota</taxon>
        <taxon>Actinomycetes</taxon>
        <taxon>Pseudonocardiales</taxon>
        <taxon>Pseudonocardiaceae</taxon>
        <taxon>Amycolatopsis</taxon>
    </lineage>
</organism>
<accession>A0A427SX23</accession>
<feature type="region of interest" description="Disordered" evidence="1">
    <location>
        <begin position="1"/>
        <end position="79"/>
    </location>
</feature>
<feature type="compositionally biased region" description="Polar residues" evidence="1">
    <location>
        <begin position="30"/>
        <end position="40"/>
    </location>
</feature>